<accession>A0ACB6ZQS1</accession>
<gene>
    <name evidence="1" type="ORF">BDM02DRAFT_3110595</name>
</gene>
<name>A0ACB6ZQS1_THEGA</name>
<organism evidence="1 2">
    <name type="scientific">Thelephora ganbajun</name>
    <name type="common">Ganba fungus</name>
    <dbReference type="NCBI Taxonomy" id="370292"/>
    <lineage>
        <taxon>Eukaryota</taxon>
        <taxon>Fungi</taxon>
        <taxon>Dikarya</taxon>
        <taxon>Basidiomycota</taxon>
        <taxon>Agaricomycotina</taxon>
        <taxon>Agaricomycetes</taxon>
        <taxon>Thelephorales</taxon>
        <taxon>Thelephoraceae</taxon>
        <taxon>Thelephora</taxon>
    </lineage>
</organism>
<protein>
    <submittedName>
        <fullName evidence="1">Uncharacterized protein</fullName>
    </submittedName>
</protein>
<evidence type="ECO:0000313" key="1">
    <source>
        <dbReference type="EMBL" id="KAF9651496.1"/>
    </source>
</evidence>
<keyword evidence="2" id="KW-1185">Reference proteome</keyword>
<comment type="caution">
    <text evidence="1">The sequence shown here is derived from an EMBL/GenBank/DDBJ whole genome shotgun (WGS) entry which is preliminary data.</text>
</comment>
<proteinExistence type="predicted"/>
<dbReference type="EMBL" id="MU117975">
    <property type="protein sequence ID" value="KAF9651496.1"/>
    <property type="molecule type" value="Genomic_DNA"/>
</dbReference>
<reference evidence="1" key="1">
    <citation type="submission" date="2019-10" db="EMBL/GenBank/DDBJ databases">
        <authorList>
            <consortium name="DOE Joint Genome Institute"/>
            <person name="Kuo A."/>
            <person name="Miyauchi S."/>
            <person name="Kiss E."/>
            <person name="Drula E."/>
            <person name="Kohler A."/>
            <person name="Sanchez-Garcia M."/>
            <person name="Andreopoulos B."/>
            <person name="Barry K.W."/>
            <person name="Bonito G."/>
            <person name="Buee M."/>
            <person name="Carver A."/>
            <person name="Chen C."/>
            <person name="Cichocki N."/>
            <person name="Clum A."/>
            <person name="Culley D."/>
            <person name="Crous P.W."/>
            <person name="Fauchery L."/>
            <person name="Girlanda M."/>
            <person name="Hayes R."/>
            <person name="Keri Z."/>
            <person name="Labutti K."/>
            <person name="Lipzen A."/>
            <person name="Lombard V."/>
            <person name="Magnuson J."/>
            <person name="Maillard F."/>
            <person name="Morin E."/>
            <person name="Murat C."/>
            <person name="Nolan M."/>
            <person name="Ohm R."/>
            <person name="Pangilinan J."/>
            <person name="Pereira M."/>
            <person name="Perotto S."/>
            <person name="Peter M."/>
            <person name="Riley R."/>
            <person name="Sitrit Y."/>
            <person name="Stielow B."/>
            <person name="Szollosi G."/>
            <person name="Zifcakova L."/>
            <person name="Stursova M."/>
            <person name="Spatafora J.W."/>
            <person name="Tedersoo L."/>
            <person name="Vaario L.-M."/>
            <person name="Yamada A."/>
            <person name="Yan M."/>
            <person name="Wang P."/>
            <person name="Xu J."/>
            <person name="Bruns T."/>
            <person name="Baldrian P."/>
            <person name="Vilgalys R."/>
            <person name="Henrissat B."/>
            <person name="Grigoriev I.V."/>
            <person name="Hibbett D."/>
            <person name="Nagy L.G."/>
            <person name="Martin F.M."/>
        </authorList>
    </citation>
    <scope>NUCLEOTIDE SEQUENCE</scope>
    <source>
        <strain evidence="1">P2</strain>
    </source>
</reference>
<reference evidence="1" key="2">
    <citation type="journal article" date="2020" name="Nat. Commun.">
        <title>Large-scale genome sequencing of mycorrhizal fungi provides insights into the early evolution of symbiotic traits.</title>
        <authorList>
            <person name="Miyauchi S."/>
            <person name="Kiss E."/>
            <person name="Kuo A."/>
            <person name="Drula E."/>
            <person name="Kohler A."/>
            <person name="Sanchez-Garcia M."/>
            <person name="Morin E."/>
            <person name="Andreopoulos B."/>
            <person name="Barry K.W."/>
            <person name="Bonito G."/>
            <person name="Buee M."/>
            <person name="Carver A."/>
            <person name="Chen C."/>
            <person name="Cichocki N."/>
            <person name="Clum A."/>
            <person name="Culley D."/>
            <person name="Crous P.W."/>
            <person name="Fauchery L."/>
            <person name="Girlanda M."/>
            <person name="Hayes R.D."/>
            <person name="Keri Z."/>
            <person name="LaButti K."/>
            <person name="Lipzen A."/>
            <person name="Lombard V."/>
            <person name="Magnuson J."/>
            <person name="Maillard F."/>
            <person name="Murat C."/>
            <person name="Nolan M."/>
            <person name="Ohm R.A."/>
            <person name="Pangilinan J."/>
            <person name="Pereira M.F."/>
            <person name="Perotto S."/>
            <person name="Peter M."/>
            <person name="Pfister S."/>
            <person name="Riley R."/>
            <person name="Sitrit Y."/>
            <person name="Stielow J.B."/>
            <person name="Szollosi G."/>
            <person name="Zifcakova L."/>
            <person name="Stursova M."/>
            <person name="Spatafora J.W."/>
            <person name="Tedersoo L."/>
            <person name="Vaario L.M."/>
            <person name="Yamada A."/>
            <person name="Yan M."/>
            <person name="Wang P."/>
            <person name="Xu J."/>
            <person name="Bruns T."/>
            <person name="Baldrian P."/>
            <person name="Vilgalys R."/>
            <person name="Dunand C."/>
            <person name="Henrissat B."/>
            <person name="Grigoriev I.V."/>
            <person name="Hibbett D."/>
            <person name="Nagy L.G."/>
            <person name="Martin F.M."/>
        </authorList>
    </citation>
    <scope>NUCLEOTIDE SEQUENCE</scope>
    <source>
        <strain evidence="1">P2</strain>
    </source>
</reference>
<evidence type="ECO:0000313" key="2">
    <source>
        <dbReference type="Proteomes" id="UP000886501"/>
    </source>
</evidence>
<sequence length="107" mass="11718">MSGARGCFNCGGCALLFLRQCLGRSKPYPRCRLLPFVSPIIACNSSNKFCTRTSYATLFTILRNIFCFPLLSLLNSLSLSERSPNVLLDDLVGHQAANCPKAGTPTW</sequence>
<dbReference type="Proteomes" id="UP000886501">
    <property type="component" value="Unassembled WGS sequence"/>
</dbReference>